<dbReference type="InterPro" id="IPR006176">
    <property type="entry name" value="3-OHacyl-CoA_DH_NAD-bd"/>
</dbReference>
<evidence type="ECO:0000256" key="3">
    <source>
        <dbReference type="ARBA" id="ARBA00022832"/>
    </source>
</evidence>
<keyword evidence="3" id="KW-0276">Fatty acid metabolism</keyword>
<dbReference type="InterPro" id="IPR029045">
    <property type="entry name" value="ClpP/crotonase-like_dom_sf"/>
</dbReference>
<evidence type="ECO:0000256" key="7">
    <source>
        <dbReference type="ARBA" id="ARBA00023098"/>
    </source>
</evidence>
<dbReference type="Proteomes" id="UP001594351">
    <property type="component" value="Unassembled WGS sequence"/>
</dbReference>
<dbReference type="Gene3D" id="1.10.1040.50">
    <property type="match status" value="1"/>
</dbReference>
<keyword evidence="5" id="KW-0560">Oxidoreductase</keyword>
<accession>A0ABV6YYJ3</accession>
<reference evidence="13 14" key="1">
    <citation type="submission" date="2024-09" db="EMBL/GenBank/DDBJ databases">
        <title>Laminarin stimulates single cell rates of sulfate reduction while oxygen inhibits transcriptomic activity in coastal marine sediment.</title>
        <authorList>
            <person name="Lindsay M."/>
            <person name="Orcutt B."/>
            <person name="Emerson D."/>
            <person name="Stepanauskas R."/>
            <person name="D'Angelo T."/>
        </authorList>
    </citation>
    <scope>NUCLEOTIDE SEQUENCE [LARGE SCALE GENOMIC DNA]</scope>
    <source>
        <strain evidence="13">SAG AM-311-K15</strain>
    </source>
</reference>
<dbReference type="PANTHER" id="PTHR43612:SF3">
    <property type="entry name" value="TRIFUNCTIONAL ENZYME SUBUNIT ALPHA, MITOCHONDRIAL"/>
    <property type="match status" value="1"/>
</dbReference>
<dbReference type="CDD" id="cd06558">
    <property type="entry name" value="crotonase-like"/>
    <property type="match status" value="1"/>
</dbReference>
<dbReference type="InterPro" id="IPR008927">
    <property type="entry name" value="6-PGluconate_DH-like_C_sf"/>
</dbReference>
<protein>
    <submittedName>
        <fullName evidence="13">3-hydroxyacyl-CoA dehydrogenase NAD-binding domain-containing protein</fullName>
    </submittedName>
</protein>
<comment type="caution">
    <text evidence="13">The sequence shown here is derived from an EMBL/GenBank/DDBJ whole genome shotgun (WGS) entry which is preliminary data.</text>
</comment>
<dbReference type="Gene3D" id="3.90.226.10">
    <property type="entry name" value="2-enoyl-CoA Hydratase, Chain A, domain 1"/>
    <property type="match status" value="1"/>
</dbReference>
<dbReference type="Gene3D" id="3.40.50.720">
    <property type="entry name" value="NAD(P)-binding Rossmann-like Domain"/>
    <property type="match status" value="1"/>
</dbReference>
<evidence type="ECO:0000256" key="2">
    <source>
        <dbReference type="ARBA" id="ARBA00007005"/>
    </source>
</evidence>
<feature type="domain" description="3-hydroxyacyl-CoA dehydrogenase C-terminal" evidence="11">
    <location>
        <begin position="518"/>
        <end position="611"/>
    </location>
</feature>
<dbReference type="InterPro" id="IPR036291">
    <property type="entry name" value="NAD(P)-bd_dom_sf"/>
</dbReference>
<dbReference type="InterPro" id="IPR050136">
    <property type="entry name" value="FA_oxidation_alpha_subunit"/>
</dbReference>
<comment type="catalytic activity">
    <reaction evidence="10">
        <text>a (3S)-3-hydroxyacyl-CoA + NAD(+) = a 3-oxoacyl-CoA + NADH + H(+)</text>
        <dbReference type="Rhea" id="RHEA:22432"/>
        <dbReference type="ChEBI" id="CHEBI:15378"/>
        <dbReference type="ChEBI" id="CHEBI:57318"/>
        <dbReference type="ChEBI" id="CHEBI:57540"/>
        <dbReference type="ChEBI" id="CHEBI:57945"/>
        <dbReference type="ChEBI" id="CHEBI:90726"/>
        <dbReference type="EC" id="1.1.1.35"/>
    </reaction>
</comment>
<dbReference type="Pfam" id="PF00378">
    <property type="entry name" value="ECH_1"/>
    <property type="match status" value="1"/>
</dbReference>
<evidence type="ECO:0000256" key="6">
    <source>
        <dbReference type="ARBA" id="ARBA00023027"/>
    </source>
</evidence>
<keyword evidence="6" id="KW-0520">NAD</keyword>
<sequence length="734" mass="82664">MYSQAITYEVDENGIAVVYIDNPESDVNRISKAFLKRLYLVLTGIRDDQDVRGVIFYSLKKDSFIENYEINELQELRNTSSALKLAQFGQSVTTALSNLPFPTLAAINGACRGAGLEISLACKKRICTFSRSTKFAFPDIQIGICPFMGGTQRLPRLIGLKNSLDLLLSGRIINVEEAKAFKLVNQVVNHTDFLEIAKNNMHDMIMESELSIMDRLRIFTQKFEPVQLAENLYSLKWSYDLLEQSLPGRYIIGYQSLHRFKKQTLKKYHSIQIISNAVQKSQSSNLGSGLLFEAQCFSNLLNDKVTRNLIFLHKLKEDYLGRENASPQSVVSVSQPYSFIIGAGYYGGTIAGLIASTGGKVRLKDTDPQSISRGLRAARAFLEYRAKVDQTSSQDIDEKMRLISSTLDYSGLRGADFVVEALPEQLTIKREVLSEIKPLLKDQAVVFTTTSILPFHYLSVASGRPEKFAGLHFLPPVDRNPMVEVISDTKTSPETIDISLSFMEKLHKIPFKIIDSPGYLINRILAPYLIEAILLMEEGARAETIEKIMEDFGMEAGPLRILDEIGIDQAQSIGQILFFQFGERFRLPRSLKVILTEKRMGRSSGLGFYLYSPDGQALGIDPKINKLLKLYQTYRIKLSPKLIEQRLVFMLLNEAARCAAENIVASMRDIDLAMVFAKLFPAFLGGPLRYIDSLGVPNLVREMDRLAGQFGDRFEPTSLLTEYSSRNIKFYKPH</sequence>
<evidence type="ECO:0000256" key="4">
    <source>
        <dbReference type="ARBA" id="ARBA00022963"/>
    </source>
</evidence>
<evidence type="ECO:0000313" key="14">
    <source>
        <dbReference type="Proteomes" id="UP001594351"/>
    </source>
</evidence>
<keyword evidence="9" id="KW-0511">Multifunctional enzyme</keyword>
<keyword evidence="14" id="KW-1185">Reference proteome</keyword>
<comment type="pathway">
    <text evidence="1">Lipid metabolism; fatty acid beta-oxidation.</text>
</comment>
<dbReference type="SUPFAM" id="SSF52096">
    <property type="entry name" value="ClpP/crotonase"/>
    <property type="match status" value="1"/>
</dbReference>
<dbReference type="SUPFAM" id="SSF51735">
    <property type="entry name" value="NAD(P)-binding Rossmann-fold domains"/>
    <property type="match status" value="1"/>
</dbReference>
<evidence type="ECO:0000256" key="8">
    <source>
        <dbReference type="ARBA" id="ARBA00023239"/>
    </source>
</evidence>
<proteinExistence type="inferred from homology"/>
<evidence type="ECO:0000256" key="1">
    <source>
        <dbReference type="ARBA" id="ARBA00005005"/>
    </source>
</evidence>
<evidence type="ECO:0000256" key="10">
    <source>
        <dbReference type="ARBA" id="ARBA00049556"/>
    </source>
</evidence>
<dbReference type="EMBL" id="JBHPBY010000172">
    <property type="protein sequence ID" value="MFC1851271.1"/>
    <property type="molecule type" value="Genomic_DNA"/>
</dbReference>
<evidence type="ECO:0000256" key="9">
    <source>
        <dbReference type="ARBA" id="ARBA00023268"/>
    </source>
</evidence>
<dbReference type="PANTHER" id="PTHR43612">
    <property type="entry name" value="TRIFUNCTIONAL ENZYME SUBUNIT ALPHA"/>
    <property type="match status" value="1"/>
</dbReference>
<organism evidence="13 14">
    <name type="scientific">candidate division CSSED10-310 bacterium</name>
    <dbReference type="NCBI Taxonomy" id="2855610"/>
    <lineage>
        <taxon>Bacteria</taxon>
        <taxon>Bacteria division CSSED10-310</taxon>
    </lineage>
</organism>
<comment type="similarity">
    <text evidence="2">In the central section; belongs to the 3-hydroxyacyl-CoA dehydrogenase family.</text>
</comment>
<dbReference type="Pfam" id="PF02737">
    <property type="entry name" value="3HCDH_N"/>
    <property type="match status" value="1"/>
</dbReference>
<evidence type="ECO:0000259" key="12">
    <source>
        <dbReference type="Pfam" id="PF02737"/>
    </source>
</evidence>
<keyword evidence="7" id="KW-0443">Lipid metabolism</keyword>
<dbReference type="InterPro" id="IPR006108">
    <property type="entry name" value="3HC_DH_C"/>
</dbReference>
<dbReference type="InterPro" id="IPR001753">
    <property type="entry name" value="Enoyl-CoA_hydra/iso"/>
</dbReference>
<evidence type="ECO:0000259" key="11">
    <source>
        <dbReference type="Pfam" id="PF00725"/>
    </source>
</evidence>
<dbReference type="SUPFAM" id="SSF48179">
    <property type="entry name" value="6-phosphogluconate dehydrogenase C-terminal domain-like"/>
    <property type="match status" value="2"/>
</dbReference>
<evidence type="ECO:0000313" key="13">
    <source>
        <dbReference type="EMBL" id="MFC1851271.1"/>
    </source>
</evidence>
<gene>
    <name evidence="13" type="ORF">ACFL27_13830</name>
</gene>
<keyword evidence="4" id="KW-0442">Lipid degradation</keyword>
<name>A0ABV6YYJ3_UNCC1</name>
<dbReference type="Pfam" id="PF00725">
    <property type="entry name" value="3HCDH"/>
    <property type="match status" value="1"/>
</dbReference>
<feature type="domain" description="3-hydroxyacyl-CoA dehydrogenase NAD binding" evidence="12">
    <location>
        <begin position="340"/>
        <end position="513"/>
    </location>
</feature>
<keyword evidence="8" id="KW-0456">Lyase</keyword>
<evidence type="ECO:0000256" key="5">
    <source>
        <dbReference type="ARBA" id="ARBA00023002"/>
    </source>
</evidence>